<dbReference type="InterPro" id="IPR018333">
    <property type="entry name" value="Squalene_cyclase"/>
</dbReference>
<dbReference type="PANTHER" id="PTHR11764:SF39">
    <property type="entry name" value="TERPENE CYCLASE_MUTASE FAMILY MEMBER"/>
    <property type="match status" value="1"/>
</dbReference>
<dbReference type="EnsemblPlants" id="ORUFI06G16110.1">
    <property type="protein sequence ID" value="ORUFI06G16110.1"/>
    <property type="gene ID" value="ORUFI06G16110"/>
</dbReference>
<dbReference type="GO" id="GO:0005811">
    <property type="term" value="C:lipid droplet"/>
    <property type="evidence" value="ECO:0007669"/>
    <property type="project" value="InterPro"/>
</dbReference>
<sequence>MKTVYVEASRPHAVNTAWAMLALIYAGQVLIVYYIIYGLPCVISCLTDKQVEIDPTPLYHAAQELINMQIETGEFPQQEHVGCFNCSFSFNYSNYRNLFPIWALGEFHRRLVLRKS</sequence>
<dbReference type="Gene3D" id="1.50.10.20">
    <property type="match status" value="1"/>
</dbReference>
<dbReference type="OMA" id="MICKYSS"/>
<dbReference type="Proteomes" id="UP000008022">
    <property type="component" value="Unassembled WGS sequence"/>
</dbReference>
<dbReference type="PANTHER" id="PTHR11764">
    <property type="entry name" value="TERPENE CYCLASE/MUTASE FAMILY MEMBER"/>
    <property type="match status" value="1"/>
</dbReference>
<name>A0A0E0PY03_ORYRU</name>
<protein>
    <recommendedName>
        <fullName evidence="4">Squalene cyclase C-terminal domain-containing protein</fullName>
    </recommendedName>
</protein>
<keyword evidence="1" id="KW-0812">Transmembrane</keyword>
<dbReference type="eggNOG" id="KOG0497">
    <property type="taxonomic scope" value="Eukaryota"/>
</dbReference>
<proteinExistence type="predicted"/>
<dbReference type="GO" id="GO:0016866">
    <property type="term" value="F:intramolecular transferase activity"/>
    <property type="evidence" value="ECO:0007669"/>
    <property type="project" value="InterPro"/>
</dbReference>
<keyword evidence="3" id="KW-1185">Reference proteome</keyword>
<dbReference type="HOGENOM" id="CLU_170628_0_0_1"/>
<dbReference type="AlphaFoldDB" id="A0A0E0PY03"/>
<accession>A0A0E0PY03</accession>
<feature type="transmembrane region" description="Helical" evidence="1">
    <location>
        <begin position="12"/>
        <end position="36"/>
    </location>
</feature>
<keyword evidence="1" id="KW-1133">Transmembrane helix</keyword>
<dbReference type="SUPFAM" id="SSF48239">
    <property type="entry name" value="Terpenoid cyclases/Protein prenyltransferases"/>
    <property type="match status" value="1"/>
</dbReference>
<reference evidence="3" key="1">
    <citation type="submission" date="2013-06" db="EMBL/GenBank/DDBJ databases">
        <authorList>
            <person name="Zhao Q."/>
        </authorList>
    </citation>
    <scope>NUCLEOTIDE SEQUENCE</scope>
    <source>
        <strain evidence="3">cv. W1943</strain>
    </source>
</reference>
<evidence type="ECO:0000313" key="2">
    <source>
        <dbReference type="EnsemblPlants" id="ORUFI06G16110.1"/>
    </source>
</evidence>
<dbReference type="InterPro" id="IPR008930">
    <property type="entry name" value="Terpenoid_cyclase/PrenylTrfase"/>
</dbReference>
<evidence type="ECO:0008006" key="4">
    <source>
        <dbReference type="Google" id="ProtNLM"/>
    </source>
</evidence>
<dbReference type="Gramene" id="ORUFI06G16110.1">
    <property type="protein sequence ID" value="ORUFI06G16110.1"/>
    <property type="gene ID" value="ORUFI06G16110"/>
</dbReference>
<dbReference type="GO" id="GO:0016104">
    <property type="term" value="P:triterpenoid biosynthetic process"/>
    <property type="evidence" value="ECO:0007669"/>
    <property type="project" value="InterPro"/>
</dbReference>
<reference evidence="2" key="2">
    <citation type="submission" date="2015-06" db="UniProtKB">
        <authorList>
            <consortium name="EnsemblPlants"/>
        </authorList>
    </citation>
    <scope>IDENTIFICATION</scope>
</reference>
<evidence type="ECO:0000313" key="3">
    <source>
        <dbReference type="Proteomes" id="UP000008022"/>
    </source>
</evidence>
<organism evidence="2 3">
    <name type="scientific">Oryza rufipogon</name>
    <name type="common">Brownbeard rice</name>
    <name type="synonym">Asian wild rice</name>
    <dbReference type="NCBI Taxonomy" id="4529"/>
    <lineage>
        <taxon>Eukaryota</taxon>
        <taxon>Viridiplantae</taxon>
        <taxon>Streptophyta</taxon>
        <taxon>Embryophyta</taxon>
        <taxon>Tracheophyta</taxon>
        <taxon>Spermatophyta</taxon>
        <taxon>Magnoliopsida</taxon>
        <taxon>Liliopsida</taxon>
        <taxon>Poales</taxon>
        <taxon>Poaceae</taxon>
        <taxon>BOP clade</taxon>
        <taxon>Oryzoideae</taxon>
        <taxon>Oryzeae</taxon>
        <taxon>Oryzinae</taxon>
        <taxon>Oryza</taxon>
    </lineage>
</organism>
<keyword evidence="1" id="KW-0472">Membrane</keyword>
<dbReference type="STRING" id="4529.A0A0E0PY03"/>
<evidence type="ECO:0000256" key="1">
    <source>
        <dbReference type="SAM" id="Phobius"/>
    </source>
</evidence>